<dbReference type="InterPro" id="IPR023286">
    <property type="entry name" value="ABATE_dom_sf"/>
</dbReference>
<proteinExistence type="predicted"/>
<dbReference type="AlphaFoldDB" id="A0AAU1U2U1"/>
<reference evidence="1" key="1">
    <citation type="submission" date="2022-10" db="EMBL/GenBank/DDBJ databases">
        <title>The complete genomes of actinobacterial strains from the NBC collection.</title>
        <authorList>
            <person name="Joergensen T.S."/>
            <person name="Alvarez Arevalo M."/>
            <person name="Sterndorff E.B."/>
            <person name="Faurdal D."/>
            <person name="Vuksanovic O."/>
            <person name="Mourched A.-S."/>
            <person name="Charusanti P."/>
            <person name="Shaw S."/>
            <person name="Blin K."/>
            <person name="Weber T."/>
        </authorList>
    </citation>
    <scope>NUCLEOTIDE SEQUENCE</scope>
    <source>
        <strain evidence="1">NBC_00119</strain>
    </source>
</reference>
<accession>A0AAU1U2U1</accession>
<organism evidence="1">
    <name type="scientific">Streptomyces sp. NBC_00119</name>
    <dbReference type="NCBI Taxonomy" id="2975659"/>
    <lineage>
        <taxon>Bacteria</taxon>
        <taxon>Bacillati</taxon>
        <taxon>Actinomycetota</taxon>
        <taxon>Actinomycetes</taxon>
        <taxon>Kitasatosporales</taxon>
        <taxon>Streptomycetaceae</taxon>
        <taxon>Streptomyces</taxon>
    </lineage>
</organism>
<sequence length="74" mass="7755">MVQHAPALFLADTLGLDFLNSIAAPADTEADWIEDGDGLLAWLEQAGTACLRATRNSFSLPSHNRGTTPGPSCG</sequence>
<gene>
    <name evidence="1" type="ORF">OHU69_09490</name>
</gene>
<dbReference type="SUPFAM" id="SSF160904">
    <property type="entry name" value="Jann2411-like"/>
    <property type="match status" value="1"/>
</dbReference>
<dbReference type="EMBL" id="CP108195">
    <property type="protein sequence ID" value="WTS11286.1"/>
    <property type="molecule type" value="Genomic_DNA"/>
</dbReference>
<dbReference type="Pfam" id="PF07336">
    <property type="entry name" value="ABATE"/>
    <property type="match status" value="1"/>
</dbReference>
<dbReference type="InterPro" id="IPR010852">
    <property type="entry name" value="ABATE"/>
</dbReference>
<name>A0AAU1U2U1_9ACTN</name>
<protein>
    <submittedName>
        <fullName evidence="1">ABATE domain-containing protein</fullName>
    </submittedName>
</protein>
<evidence type="ECO:0000313" key="1">
    <source>
        <dbReference type="EMBL" id="WTS11286.1"/>
    </source>
</evidence>